<feature type="region of interest" description="Disordered" evidence="1">
    <location>
        <begin position="23"/>
        <end position="69"/>
    </location>
</feature>
<feature type="compositionally biased region" description="Basic and acidic residues" evidence="1">
    <location>
        <begin position="55"/>
        <end position="69"/>
    </location>
</feature>
<dbReference type="WBParaSite" id="EVEC_0001167701-mRNA-1">
    <property type="protein sequence ID" value="EVEC_0001167701-mRNA-1"/>
    <property type="gene ID" value="EVEC_0001167701"/>
</dbReference>
<feature type="compositionally biased region" description="Low complexity" evidence="1">
    <location>
        <begin position="24"/>
        <end position="51"/>
    </location>
</feature>
<evidence type="ECO:0000313" key="4">
    <source>
        <dbReference type="WBParaSite" id="EVEC_0001167701-mRNA-1"/>
    </source>
</evidence>
<evidence type="ECO:0000313" key="3">
    <source>
        <dbReference type="Proteomes" id="UP000274131"/>
    </source>
</evidence>
<dbReference type="SUPFAM" id="SSF47459">
    <property type="entry name" value="HLH, helix-loop-helix DNA-binding domain"/>
    <property type="match status" value="1"/>
</dbReference>
<keyword evidence="3" id="KW-1185">Reference proteome</keyword>
<dbReference type="OrthoDB" id="10047910at2759"/>
<accession>A0A0N4VLB7</accession>
<reference evidence="2 3" key="2">
    <citation type="submission" date="2018-10" db="EMBL/GenBank/DDBJ databases">
        <authorList>
            <consortium name="Pathogen Informatics"/>
        </authorList>
    </citation>
    <scope>NUCLEOTIDE SEQUENCE [LARGE SCALE GENOMIC DNA]</scope>
</reference>
<evidence type="ECO:0000313" key="2">
    <source>
        <dbReference type="EMBL" id="VDD96212.1"/>
    </source>
</evidence>
<dbReference type="AlphaFoldDB" id="A0A0N4VLB7"/>
<sequence>MKIMAGTSSNNYPHHRLSTAILPSSTYHSSSESDSLSSSPTSSTTSSSSSSIRKGRIDKVSNERRERREVMEKLQKMVPSAREGDSQLKLLQNIINYIVSLQRQLEEDIADSENQHYNLDVTSLSDMFARFSTKTARFPLRPGQQVASH</sequence>
<evidence type="ECO:0000256" key="1">
    <source>
        <dbReference type="SAM" id="MobiDB-lite"/>
    </source>
</evidence>
<organism evidence="4">
    <name type="scientific">Enterobius vermicularis</name>
    <name type="common">Human pinworm</name>
    <dbReference type="NCBI Taxonomy" id="51028"/>
    <lineage>
        <taxon>Eukaryota</taxon>
        <taxon>Metazoa</taxon>
        <taxon>Ecdysozoa</taxon>
        <taxon>Nematoda</taxon>
        <taxon>Chromadorea</taxon>
        <taxon>Rhabditida</taxon>
        <taxon>Spirurina</taxon>
        <taxon>Oxyuridomorpha</taxon>
        <taxon>Oxyuroidea</taxon>
        <taxon>Oxyuridae</taxon>
        <taxon>Enterobius</taxon>
    </lineage>
</organism>
<dbReference type="Proteomes" id="UP000274131">
    <property type="component" value="Unassembled WGS sequence"/>
</dbReference>
<dbReference type="EMBL" id="UXUI01011398">
    <property type="protein sequence ID" value="VDD96212.1"/>
    <property type="molecule type" value="Genomic_DNA"/>
</dbReference>
<name>A0A0N4VLB7_ENTVE</name>
<protein>
    <submittedName>
        <fullName evidence="4">BHLH domain-containing protein</fullName>
    </submittedName>
</protein>
<dbReference type="GO" id="GO:0046983">
    <property type="term" value="F:protein dimerization activity"/>
    <property type="evidence" value="ECO:0007669"/>
    <property type="project" value="InterPro"/>
</dbReference>
<dbReference type="InterPro" id="IPR036638">
    <property type="entry name" value="HLH_DNA-bd_sf"/>
</dbReference>
<dbReference type="Gene3D" id="4.10.280.10">
    <property type="entry name" value="Helix-loop-helix DNA-binding domain"/>
    <property type="match status" value="1"/>
</dbReference>
<reference evidence="4" key="1">
    <citation type="submission" date="2017-02" db="UniProtKB">
        <authorList>
            <consortium name="WormBaseParasite"/>
        </authorList>
    </citation>
    <scope>IDENTIFICATION</scope>
</reference>
<gene>
    <name evidence="2" type="ORF">EVEC_LOCUS10963</name>
</gene>
<proteinExistence type="predicted"/>